<comment type="similarity">
    <text evidence="2 7">Belongs to the ExbD/TolR family.</text>
</comment>
<evidence type="ECO:0000256" key="6">
    <source>
        <dbReference type="ARBA" id="ARBA00023136"/>
    </source>
</evidence>
<feature type="region of interest" description="Disordered" evidence="8">
    <location>
        <begin position="1"/>
        <end position="23"/>
    </location>
</feature>
<evidence type="ECO:0000313" key="9">
    <source>
        <dbReference type="EMBL" id="MCG2612979.1"/>
    </source>
</evidence>
<evidence type="ECO:0000256" key="1">
    <source>
        <dbReference type="ARBA" id="ARBA00004162"/>
    </source>
</evidence>
<keyword evidence="7" id="KW-0813">Transport</keyword>
<feature type="compositionally biased region" description="Polar residues" evidence="8">
    <location>
        <begin position="1"/>
        <end position="15"/>
    </location>
</feature>
<evidence type="ECO:0000256" key="4">
    <source>
        <dbReference type="ARBA" id="ARBA00022692"/>
    </source>
</evidence>
<protein>
    <submittedName>
        <fullName evidence="9">Biopolymer transporter ExbD</fullName>
    </submittedName>
</protein>
<comment type="caution">
    <text evidence="9">The sequence shown here is derived from an EMBL/GenBank/DDBJ whole genome shotgun (WGS) entry which is preliminary data.</text>
</comment>
<dbReference type="PANTHER" id="PTHR30558:SF3">
    <property type="entry name" value="BIOPOLYMER TRANSPORT PROTEIN EXBD-RELATED"/>
    <property type="match status" value="1"/>
</dbReference>
<dbReference type="RefSeq" id="WP_237868205.1">
    <property type="nucleotide sequence ID" value="NZ_JAKLTR010000001.1"/>
</dbReference>
<keyword evidence="10" id="KW-1185">Reference proteome</keyword>
<accession>A0ABS9KKZ4</accession>
<dbReference type="Proteomes" id="UP001165367">
    <property type="component" value="Unassembled WGS sequence"/>
</dbReference>
<keyword evidence="4 7" id="KW-0812">Transmembrane</keyword>
<evidence type="ECO:0000313" key="10">
    <source>
        <dbReference type="Proteomes" id="UP001165367"/>
    </source>
</evidence>
<evidence type="ECO:0000256" key="2">
    <source>
        <dbReference type="ARBA" id="ARBA00005811"/>
    </source>
</evidence>
<dbReference type="EMBL" id="JAKLTR010000001">
    <property type="protein sequence ID" value="MCG2612979.1"/>
    <property type="molecule type" value="Genomic_DNA"/>
</dbReference>
<keyword evidence="7" id="KW-0653">Protein transport</keyword>
<sequence length="183" mass="20308">MANITEQATNNSRSRSAARVKRHSARTDMTPMVDLGFLLIAFFVMTTEMSKPAVTKLVMPKETTDGHVNKICNSTALTLLIGGEKLYYYVGDWEQAQDAGEVYETSFSVKDGIGKVIRERQAWLGKEKISGEGRDGLVFLIKPGKEANYQQVIDAMDETQINGVKRYVIVSPGEEESALLARK</sequence>
<dbReference type="InterPro" id="IPR003400">
    <property type="entry name" value="ExbD"/>
</dbReference>
<comment type="subcellular location">
    <subcellularLocation>
        <location evidence="1">Cell membrane</location>
        <topology evidence="1">Single-pass membrane protein</topology>
    </subcellularLocation>
    <subcellularLocation>
        <location evidence="7">Cell membrane</location>
        <topology evidence="7">Single-pass type II membrane protein</topology>
    </subcellularLocation>
</comment>
<evidence type="ECO:0000256" key="5">
    <source>
        <dbReference type="ARBA" id="ARBA00022989"/>
    </source>
</evidence>
<evidence type="ECO:0000256" key="7">
    <source>
        <dbReference type="RuleBase" id="RU003879"/>
    </source>
</evidence>
<dbReference type="Pfam" id="PF02472">
    <property type="entry name" value="ExbD"/>
    <property type="match status" value="1"/>
</dbReference>
<dbReference type="PANTHER" id="PTHR30558">
    <property type="entry name" value="EXBD MEMBRANE COMPONENT OF PMF-DRIVEN MACROMOLECULE IMPORT SYSTEM"/>
    <property type="match status" value="1"/>
</dbReference>
<reference evidence="9" key="1">
    <citation type="submission" date="2022-01" db="EMBL/GenBank/DDBJ databases">
        <authorList>
            <person name="Jo J.-H."/>
            <person name="Im W.-T."/>
        </authorList>
    </citation>
    <scope>NUCLEOTIDE SEQUENCE</scope>
    <source>
        <strain evidence="9">NA20</strain>
    </source>
</reference>
<organism evidence="9 10">
    <name type="scientific">Terrimonas ginsenosidimutans</name>
    <dbReference type="NCBI Taxonomy" id="2908004"/>
    <lineage>
        <taxon>Bacteria</taxon>
        <taxon>Pseudomonadati</taxon>
        <taxon>Bacteroidota</taxon>
        <taxon>Chitinophagia</taxon>
        <taxon>Chitinophagales</taxon>
        <taxon>Chitinophagaceae</taxon>
        <taxon>Terrimonas</taxon>
    </lineage>
</organism>
<evidence type="ECO:0000256" key="8">
    <source>
        <dbReference type="SAM" id="MobiDB-lite"/>
    </source>
</evidence>
<keyword evidence="3" id="KW-1003">Cell membrane</keyword>
<keyword evidence="6" id="KW-0472">Membrane</keyword>
<name>A0ABS9KKZ4_9BACT</name>
<proteinExistence type="inferred from homology"/>
<keyword evidence="5" id="KW-1133">Transmembrane helix</keyword>
<gene>
    <name evidence="9" type="ORF">LZZ85_01765</name>
</gene>
<evidence type="ECO:0000256" key="3">
    <source>
        <dbReference type="ARBA" id="ARBA00022475"/>
    </source>
</evidence>